<organism evidence="1">
    <name type="scientific">Arundo donax</name>
    <name type="common">Giant reed</name>
    <name type="synonym">Donax arundinaceus</name>
    <dbReference type="NCBI Taxonomy" id="35708"/>
    <lineage>
        <taxon>Eukaryota</taxon>
        <taxon>Viridiplantae</taxon>
        <taxon>Streptophyta</taxon>
        <taxon>Embryophyta</taxon>
        <taxon>Tracheophyta</taxon>
        <taxon>Spermatophyta</taxon>
        <taxon>Magnoliopsida</taxon>
        <taxon>Liliopsida</taxon>
        <taxon>Poales</taxon>
        <taxon>Poaceae</taxon>
        <taxon>PACMAD clade</taxon>
        <taxon>Arundinoideae</taxon>
        <taxon>Arundineae</taxon>
        <taxon>Arundo</taxon>
    </lineage>
</organism>
<name>A0A0A9GA87_ARUDO</name>
<accession>A0A0A9GA87</accession>
<reference evidence="1" key="2">
    <citation type="journal article" date="2015" name="Data Brief">
        <title>Shoot transcriptome of the giant reed, Arundo donax.</title>
        <authorList>
            <person name="Barrero R.A."/>
            <person name="Guerrero F.D."/>
            <person name="Moolhuijzen P."/>
            <person name="Goolsby J.A."/>
            <person name="Tidwell J."/>
            <person name="Bellgard S.E."/>
            <person name="Bellgard M.I."/>
        </authorList>
    </citation>
    <scope>NUCLEOTIDE SEQUENCE</scope>
    <source>
        <tissue evidence="1">Shoot tissue taken approximately 20 cm above the soil surface</tissue>
    </source>
</reference>
<reference evidence="1" key="1">
    <citation type="submission" date="2014-09" db="EMBL/GenBank/DDBJ databases">
        <authorList>
            <person name="Magalhaes I.L.F."/>
            <person name="Oliveira U."/>
            <person name="Santos F.R."/>
            <person name="Vidigal T.H.D.A."/>
            <person name="Brescovit A.D."/>
            <person name="Santos A.J."/>
        </authorList>
    </citation>
    <scope>NUCLEOTIDE SEQUENCE</scope>
    <source>
        <tissue evidence="1">Shoot tissue taken approximately 20 cm above the soil surface</tissue>
    </source>
</reference>
<dbReference type="AlphaFoldDB" id="A0A0A9GA87"/>
<dbReference type="EMBL" id="GBRH01176499">
    <property type="protein sequence ID" value="JAE21397.1"/>
    <property type="molecule type" value="Transcribed_RNA"/>
</dbReference>
<proteinExistence type="predicted"/>
<protein>
    <submittedName>
        <fullName evidence="1">Uncharacterized protein</fullName>
    </submittedName>
</protein>
<evidence type="ECO:0000313" key="1">
    <source>
        <dbReference type="EMBL" id="JAE21397.1"/>
    </source>
</evidence>
<sequence>MAMPMCPSVPSDSYLDRSVATCTAARQLRE</sequence>